<dbReference type="RefSeq" id="XP_056078842.1">
    <property type="nucleotide sequence ID" value="XM_056224978.1"/>
</dbReference>
<dbReference type="EMBL" id="OX365769">
    <property type="protein sequence ID" value="CAI4035722.1"/>
    <property type="molecule type" value="Genomic_DNA"/>
</dbReference>
<name>A0AA35IRT0_SACMI</name>
<dbReference type="InterPro" id="IPR037185">
    <property type="entry name" value="EmrE-like"/>
</dbReference>
<feature type="transmembrane region" description="Helical" evidence="6">
    <location>
        <begin position="183"/>
        <end position="202"/>
    </location>
</feature>
<gene>
    <name evidence="8" type="primary">SMKI13G3730</name>
    <name evidence="8" type="ORF">SMKI_13G3730</name>
</gene>
<dbReference type="GO" id="GO:0016020">
    <property type="term" value="C:membrane"/>
    <property type="evidence" value="ECO:0007669"/>
    <property type="project" value="UniProtKB-SubCell"/>
</dbReference>
<evidence type="ECO:0000259" key="7">
    <source>
        <dbReference type="Pfam" id="PF00892"/>
    </source>
</evidence>
<reference evidence="8" key="1">
    <citation type="submission" date="2022-10" db="EMBL/GenBank/DDBJ databases">
        <authorList>
            <person name="Byrne P K."/>
        </authorList>
    </citation>
    <scope>NUCLEOTIDE SEQUENCE</scope>
    <source>
        <strain evidence="8">IFO1815</strain>
    </source>
</reference>
<dbReference type="Proteomes" id="UP001161438">
    <property type="component" value="Chromosome 13"/>
</dbReference>
<evidence type="ECO:0000313" key="9">
    <source>
        <dbReference type="Proteomes" id="UP001161438"/>
    </source>
</evidence>
<dbReference type="AlphaFoldDB" id="A0AA35IRT0"/>
<evidence type="ECO:0000256" key="5">
    <source>
        <dbReference type="SAM" id="MobiDB-lite"/>
    </source>
</evidence>
<evidence type="ECO:0000256" key="6">
    <source>
        <dbReference type="SAM" id="Phobius"/>
    </source>
</evidence>
<keyword evidence="2 6" id="KW-0812">Transmembrane</keyword>
<feature type="compositionally biased region" description="Acidic residues" evidence="5">
    <location>
        <begin position="52"/>
        <end position="63"/>
    </location>
</feature>
<dbReference type="SUPFAM" id="SSF103481">
    <property type="entry name" value="Multidrug resistance efflux transporter EmrE"/>
    <property type="match status" value="2"/>
</dbReference>
<evidence type="ECO:0000256" key="4">
    <source>
        <dbReference type="ARBA" id="ARBA00023136"/>
    </source>
</evidence>
<accession>A0AA35IRT0</accession>
<feature type="transmembrane region" description="Helical" evidence="6">
    <location>
        <begin position="285"/>
        <end position="305"/>
    </location>
</feature>
<keyword evidence="4 6" id="KW-0472">Membrane</keyword>
<dbReference type="Pfam" id="PF00892">
    <property type="entry name" value="EamA"/>
    <property type="match status" value="2"/>
</dbReference>
<organism evidence="8 9">
    <name type="scientific">Saccharomyces mikatae IFO 1815</name>
    <dbReference type="NCBI Taxonomy" id="226126"/>
    <lineage>
        <taxon>Eukaryota</taxon>
        <taxon>Fungi</taxon>
        <taxon>Dikarya</taxon>
        <taxon>Ascomycota</taxon>
        <taxon>Saccharomycotina</taxon>
        <taxon>Saccharomycetes</taxon>
        <taxon>Saccharomycetales</taxon>
        <taxon>Saccharomycetaceae</taxon>
        <taxon>Saccharomyces</taxon>
    </lineage>
</organism>
<feature type="region of interest" description="Disordered" evidence="5">
    <location>
        <begin position="1"/>
        <end position="64"/>
    </location>
</feature>
<feature type="domain" description="EamA" evidence="7">
    <location>
        <begin position="256"/>
        <end position="389"/>
    </location>
</feature>
<feature type="transmembrane region" description="Helical" evidence="6">
    <location>
        <begin position="349"/>
        <end position="366"/>
    </location>
</feature>
<proteinExistence type="predicted"/>
<dbReference type="PANTHER" id="PTHR22911:SF6">
    <property type="entry name" value="SOLUTE CARRIER FAMILY 35 MEMBER G1"/>
    <property type="match status" value="1"/>
</dbReference>
<dbReference type="GeneID" id="80920596"/>
<keyword evidence="3 6" id="KW-1133">Transmembrane helix</keyword>
<feature type="transmembrane region" description="Helical" evidence="6">
    <location>
        <begin position="214"/>
        <end position="233"/>
    </location>
</feature>
<evidence type="ECO:0000256" key="1">
    <source>
        <dbReference type="ARBA" id="ARBA00004141"/>
    </source>
</evidence>
<evidence type="ECO:0000313" key="8">
    <source>
        <dbReference type="EMBL" id="CAI4035722.1"/>
    </source>
</evidence>
<evidence type="ECO:0000256" key="2">
    <source>
        <dbReference type="ARBA" id="ARBA00022692"/>
    </source>
</evidence>
<protein>
    <recommendedName>
        <fullName evidence="7">EamA domain-containing protein</fullName>
    </recommendedName>
</protein>
<comment type="subcellular location">
    <subcellularLocation>
        <location evidence="1">Membrane</location>
        <topology evidence="1">Multi-pass membrane protein</topology>
    </subcellularLocation>
</comment>
<feature type="transmembrane region" description="Helical" evidence="6">
    <location>
        <begin position="317"/>
        <end position="337"/>
    </location>
</feature>
<dbReference type="InterPro" id="IPR000620">
    <property type="entry name" value="EamA_dom"/>
</dbReference>
<feature type="transmembrane region" description="Helical" evidence="6">
    <location>
        <begin position="372"/>
        <end position="389"/>
    </location>
</feature>
<feature type="transmembrane region" description="Helical" evidence="6">
    <location>
        <begin position="157"/>
        <end position="177"/>
    </location>
</feature>
<keyword evidence="9" id="KW-1185">Reference proteome</keyword>
<feature type="transmembrane region" description="Helical" evidence="6">
    <location>
        <begin position="80"/>
        <end position="98"/>
    </location>
</feature>
<evidence type="ECO:0000256" key="3">
    <source>
        <dbReference type="ARBA" id="ARBA00022989"/>
    </source>
</evidence>
<feature type="domain" description="EamA" evidence="7">
    <location>
        <begin position="112"/>
        <end position="225"/>
    </location>
</feature>
<dbReference type="PANTHER" id="PTHR22911">
    <property type="entry name" value="ACYL-MALONYL CONDENSING ENZYME-RELATED"/>
    <property type="match status" value="1"/>
</dbReference>
<feature type="transmembrane region" description="Helical" evidence="6">
    <location>
        <begin position="118"/>
        <end position="137"/>
    </location>
</feature>
<sequence length="425" mass="48032">MDRDKKMDQSVPNVMQGETGKHQLISREMSDTNLQQPPTPKSPSPKETNNNEYEENEDFDIDGGETTLHRISKDYLKPNIGLVLLTVSYFFNSAMVVSTKVLENDPDDIANERQIKPLQILLVRMVITYVGTLIYMYINKNTISDVPFGKPEVRKWLILRGCTGFFGVFGMYYSLMYLTISDAVLITFLAPSLTIFLSWIILRERFTKVEALGSLISLMGVVLIVRPSFIFGTPESTDSSSQIIESSDPKSRLIATLVGLWGVLGMSCVYIIIRYIGKRAHAIMSVSYFSLITAIVSFIGINTIPSMKFQIPHSKKQWILFGNLGVSGFIFQLLLTLGIQRERAGRGSLMTYTQLLYAVFWDVSLYKHWPSIWSWIGMIIIISATLWVIRIRAANSETIAKDLTPIIDDEENSIPLTEFDISDSK</sequence>
<feature type="transmembrane region" description="Helical" evidence="6">
    <location>
        <begin position="253"/>
        <end position="273"/>
    </location>
</feature>